<evidence type="ECO:0000313" key="3">
    <source>
        <dbReference type="Proteomes" id="UP000702964"/>
    </source>
</evidence>
<accession>A0A8J4SDT0</accession>
<dbReference type="AlphaFoldDB" id="A0A8J4SDT0"/>
<reference evidence="2" key="1">
    <citation type="journal article" date="2015" name="Genom Data">
        <title>Draft genome sequences of Phytophthora kernoviae and Phytophthora ramorum lineage EU2 from Scotland.</title>
        <authorList>
            <person name="Sambles C."/>
            <person name="Schlenzig A."/>
            <person name="O'Neill P."/>
            <person name="Grant M."/>
            <person name="Studholme D.J."/>
        </authorList>
    </citation>
    <scope>NUCLEOTIDE SEQUENCE</scope>
    <source>
        <strain evidence="2">00238/432</strain>
    </source>
</reference>
<dbReference type="Gene3D" id="3.20.20.80">
    <property type="entry name" value="Glycosidases"/>
    <property type="match status" value="1"/>
</dbReference>
<sequence length="749" mass="81390">MIAGLAVQPGTAVAATPFPTLNFDNGVIPSYVTGSNATLQIVTNTTGSKALKVNYAVADFPSVKFAPTTPWSVGSGNAIAFELTNSTNKDITFYLRVDDSAQADGAKDSIVSQAMYPSTATTLVIDNLRVIQDPNSNLSYLNGIVDKYGQYTGASWSEKINSDQDLLNDKAEEALALNGVDVVRLDDVHTWISGRAAMFKDLPAKNSSLGEHFRYTTTVGSPPLGQTEGWLFNHYSANLERKYGTDYINKWKDVSVARFKNWGFNSLGNWSEPTLFFGKGSQHKLAYVANGWTSWGTHTTIPSGEWGGVADPYDPQFTVSVSDMVQNQIVAYGVAQDPWLIGIYVDNEIPWGSPATTQSKYLLVSNILAMNAAESKSYAKRAMIAHLKTKYSNNIATLNAQWGTSFASFTAMDAPFKPTQISNGMIPDYSTMLKLLARKYFSIVDAALTQALPNTLYLGSRFAEWGISKEVQEAAAEYVDVLSYNVYKESVNGHSWMDIAALNKPAIVGEFAFGSNDRGMFGTGPNSESAASSQQDRAAKFTNYMNAALRNPYFVGAHWFQYVDEPLLGRHWDGENYNLGFVDVADVPYASLVNAAKTVHAQAYATRFGSTGNTVISFEAAENLSLISAYNQATIQYVSQGATDGVRAMKVNVGTLDTVYAEVELKPASPWNLGAAPSITADVTNPTALPIQIRCNVLDNNGQLRTFYFTVNANASRTITMGSFGASPAQTSGADGYWGALVKHRKYDD</sequence>
<organism evidence="2 3">
    <name type="scientific">Phytophthora kernoviae 00238/432</name>
    <dbReference type="NCBI Taxonomy" id="1284355"/>
    <lineage>
        <taxon>Eukaryota</taxon>
        <taxon>Sar</taxon>
        <taxon>Stramenopiles</taxon>
        <taxon>Oomycota</taxon>
        <taxon>Peronosporomycetes</taxon>
        <taxon>Peronosporales</taxon>
        <taxon>Peronosporaceae</taxon>
        <taxon>Phytophthora</taxon>
    </lineage>
</organism>
<protein>
    <recommendedName>
        <fullName evidence="1">Agarase CBM-like domain-containing protein</fullName>
    </recommendedName>
</protein>
<feature type="domain" description="Agarase CBM-like" evidence="1">
    <location>
        <begin position="23"/>
        <end position="102"/>
    </location>
</feature>
<dbReference type="Proteomes" id="UP000702964">
    <property type="component" value="Unassembled WGS sequence"/>
</dbReference>
<name>A0A8J4SDT0_9STRA</name>
<dbReference type="InterPro" id="IPR040669">
    <property type="entry name" value="Agarase_CBM"/>
</dbReference>
<feature type="domain" description="Agarase CBM-like" evidence="1">
    <location>
        <begin position="618"/>
        <end position="718"/>
    </location>
</feature>
<dbReference type="InterPro" id="IPR017853">
    <property type="entry name" value="GH"/>
</dbReference>
<dbReference type="EMBL" id="AOFI03000051">
    <property type="protein sequence ID" value="KAF4323110.1"/>
    <property type="molecule type" value="Genomic_DNA"/>
</dbReference>
<reference evidence="2" key="2">
    <citation type="submission" date="2020-02" db="EMBL/GenBank/DDBJ databases">
        <authorList>
            <person name="Studholme D.J."/>
        </authorList>
    </citation>
    <scope>NUCLEOTIDE SEQUENCE</scope>
    <source>
        <strain evidence="2">00238/432</strain>
    </source>
</reference>
<dbReference type="Pfam" id="PF17992">
    <property type="entry name" value="Agarase_CBM"/>
    <property type="match status" value="2"/>
</dbReference>
<gene>
    <name evidence="2" type="ORF">G195_003898</name>
</gene>
<evidence type="ECO:0000313" key="2">
    <source>
        <dbReference type="EMBL" id="KAF4323110.1"/>
    </source>
</evidence>
<dbReference type="Gene3D" id="2.60.120.430">
    <property type="entry name" value="Galactose-binding lectin"/>
    <property type="match status" value="2"/>
</dbReference>
<proteinExistence type="predicted"/>
<dbReference type="SUPFAM" id="SSF51445">
    <property type="entry name" value="(Trans)glycosidases"/>
    <property type="match status" value="1"/>
</dbReference>
<comment type="caution">
    <text evidence="2">The sequence shown here is derived from an EMBL/GenBank/DDBJ whole genome shotgun (WGS) entry which is preliminary data.</text>
</comment>
<evidence type="ECO:0000259" key="1">
    <source>
        <dbReference type="Pfam" id="PF17992"/>
    </source>
</evidence>